<keyword evidence="3" id="KW-1185">Reference proteome</keyword>
<evidence type="ECO:0000256" key="1">
    <source>
        <dbReference type="SAM" id="MobiDB-lite"/>
    </source>
</evidence>
<dbReference type="EMBL" id="FP929125">
    <property type="protein sequence ID" value="CBX94879.1"/>
    <property type="molecule type" value="Genomic_DNA"/>
</dbReference>
<evidence type="ECO:0000313" key="3">
    <source>
        <dbReference type="Proteomes" id="UP000002668"/>
    </source>
</evidence>
<name>E4ZTM3_LEPMJ</name>
<sequence>MTLFNKILFALTFSTPNSIKHHIHSLFTLREFPNSILPPLFLITDHFIRPNPPYHLPLLPPPNNSNHPRPNRPPNLHRHNAQSPTCSKHQHRLPPFQPRHIHQSTITHRTAYPNRTSTSITPLRRHSAYISLCNADIPRVSTKSGAEDWGAWRK</sequence>
<evidence type="ECO:0000313" key="2">
    <source>
        <dbReference type="EMBL" id="CBX94879.1"/>
    </source>
</evidence>
<gene>
    <name evidence="2" type="ORF">LEMA_P118820.1</name>
</gene>
<protein>
    <submittedName>
        <fullName evidence="2">Predicted protein</fullName>
    </submittedName>
</protein>
<reference evidence="3" key="1">
    <citation type="journal article" date="2011" name="Nat. Commun.">
        <title>Effector diversification within compartments of the Leptosphaeria maculans genome affected by Repeat-Induced Point mutations.</title>
        <authorList>
            <person name="Rouxel T."/>
            <person name="Grandaubert J."/>
            <person name="Hane J.K."/>
            <person name="Hoede C."/>
            <person name="van de Wouw A.P."/>
            <person name="Couloux A."/>
            <person name="Dominguez V."/>
            <person name="Anthouard V."/>
            <person name="Bally P."/>
            <person name="Bourras S."/>
            <person name="Cozijnsen A.J."/>
            <person name="Ciuffetti L.M."/>
            <person name="Degrave A."/>
            <person name="Dilmaghani A."/>
            <person name="Duret L."/>
            <person name="Fudal I."/>
            <person name="Goodwin S.B."/>
            <person name="Gout L."/>
            <person name="Glaser N."/>
            <person name="Linglin J."/>
            <person name="Kema G.H.J."/>
            <person name="Lapalu N."/>
            <person name="Lawrence C.B."/>
            <person name="May K."/>
            <person name="Meyer M."/>
            <person name="Ollivier B."/>
            <person name="Poulain J."/>
            <person name="Schoch C.L."/>
            <person name="Simon A."/>
            <person name="Spatafora J.W."/>
            <person name="Stachowiak A."/>
            <person name="Turgeon B.G."/>
            <person name="Tyler B.M."/>
            <person name="Vincent D."/>
            <person name="Weissenbach J."/>
            <person name="Amselem J."/>
            <person name="Quesneville H."/>
            <person name="Oliver R.P."/>
            <person name="Wincker P."/>
            <person name="Balesdent M.-H."/>
            <person name="Howlett B.J."/>
        </authorList>
    </citation>
    <scope>NUCLEOTIDE SEQUENCE [LARGE SCALE GENOMIC DNA]</scope>
    <source>
        <strain evidence="3">JN3 / isolate v23.1.3 / race Av1-4-5-6-7-8</strain>
    </source>
</reference>
<dbReference type="HOGENOM" id="CLU_1704535_0_0_1"/>
<dbReference type="Proteomes" id="UP000002668">
    <property type="component" value="Genome"/>
</dbReference>
<organism evidence="3">
    <name type="scientific">Leptosphaeria maculans (strain JN3 / isolate v23.1.3 / race Av1-4-5-6-7-8)</name>
    <name type="common">Blackleg fungus</name>
    <name type="synonym">Phoma lingam</name>
    <dbReference type="NCBI Taxonomy" id="985895"/>
    <lineage>
        <taxon>Eukaryota</taxon>
        <taxon>Fungi</taxon>
        <taxon>Dikarya</taxon>
        <taxon>Ascomycota</taxon>
        <taxon>Pezizomycotina</taxon>
        <taxon>Dothideomycetes</taxon>
        <taxon>Pleosporomycetidae</taxon>
        <taxon>Pleosporales</taxon>
        <taxon>Pleosporineae</taxon>
        <taxon>Leptosphaeriaceae</taxon>
        <taxon>Plenodomus</taxon>
        <taxon>Plenodomus lingam/Leptosphaeria maculans species complex</taxon>
    </lineage>
</organism>
<dbReference type="VEuPathDB" id="FungiDB:LEMA_P118820.1"/>
<dbReference type="AlphaFoldDB" id="E4ZTM3"/>
<dbReference type="InParanoid" id="E4ZTM3"/>
<accession>E4ZTM3</accession>
<proteinExistence type="predicted"/>
<feature type="region of interest" description="Disordered" evidence="1">
    <location>
        <begin position="58"/>
        <end position="95"/>
    </location>
</feature>